<dbReference type="Proteomes" id="UP001596156">
    <property type="component" value="Unassembled WGS sequence"/>
</dbReference>
<name>A0ABW0D605_STRFI</name>
<comment type="caution">
    <text evidence="5">The sequence shown here is derived from an EMBL/GenBank/DDBJ whole genome shotgun (WGS) entry which is preliminary data.</text>
</comment>
<dbReference type="Gene3D" id="3.40.47.10">
    <property type="match status" value="2"/>
</dbReference>
<dbReference type="EMBL" id="JBHSKL010000009">
    <property type="protein sequence ID" value="MFC5224444.1"/>
    <property type="molecule type" value="Genomic_DNA"/>
</dbReference>
<evidence type="ECO:0000256" key="1">
    <source>
        <dbReference type="ARBA" id="ARBA00007061"/>
    </source>
</evidence>
<evidence type="ECO:0000259" key="3">
    <source>
        <dbReference type="Pfam" id="PF01154"/>
    </source>
</evidence>
<dbReference type="InterPro" id="IPR016039">
    <property type="entry name" value="Thiolase-like"/>
</dbReference>
<protein>
    <submittedName>
        <fullName evidence="5">Hydroxymethylglutaryl-CoA synthase family protein</fullName>
    </submittedName>
</protein>
<comment type="similarity">
    <text evidence="1">Belongs to the thiolase-like superfamily. HMG-CoA synthase family.</text>
</comment>
<dbReference type="SUPFAM" id="SSF53901">
    <property type="entry name" value="Thiolase-like"/>
    <property type="match status" value="2"/>
</dbReference>
<proteinExistence type="inferred from homology"/>
<evidence type="ECO:0000313" key="5">
    <source>
        <dbReference type="EMBL" id="MFC5224444.1"/>
    </source>
</evidence>
<evidence type="ECO:0000256" key="2">
    <source>
        <dbReference type="ARBA" id="ARBA00022679"/>
    </source>
</evidence>
<feature type="domain" description="Hydroxymethylglutaryl-coenzyme A synthase N-terminal" evidence="3">
    <location>
        <begin position="71"/>
        <end position="170"/>
    </location>
</feature>
<dbReference type="CDD" id="cd00827">
    <property type="entry name" value="init_cond_enzymes"/>
    <property type="match status" value="1"/>
</dbReference>
<dbReference type="InterPro" id="IPR013746">
    <property type="entry name" value="HMG_CoA_synt_C_dom"/>
</dbReference>
<dbReference type="Pfam" id="PF08540">
    <property type="entry name" value="HMG_CoA_synt_C"/>
    <property type="match status" value="1"/>
</dbReference>
<dbReference type="PANTHER" id="PTHR43323">
    <property type="entry name" value="3-HYDROXY-3-METHYLGLUTARYL COENZYME A SYNTHASE"/>
    <property type="match status" value="1"/>
</dbReference>
<accession>A0ABW0D605</accession>
<sequence length="426" mass="45329">MNDRPIGIDAMNVYGGLARIAARDLFAGRGLDPERFDNLGMAARSVALPFEDPVTHAVNAAAPLLAGLSAEDRDSIGFLITATESGLDYSKSVASYVHAHLGLSPAVRLLEAKQACFAATAALRLAAGYVAAEPGAKALVIATDVALADARASYAEPATGTGAVALLVGEEPRVLALDPGATGAHSFEVQDTARPTPDRDIADVDRSLLAYLECLVGAYGDYRARVPEADVTGTFDLLVFHTPFSGMVKAAHRRLMREFGAPDGPSAGPADRRWIDEDFARRVAPSLCYPDVVGNLFSGSLYLALAGAIDTLRPQGELRAGLFSYGSGCSSEFFSGVVRDTAAGTLAAMDIAGRLDRRADLTFAEYEELLPHSTSSLVPVADRDIDPYAWKDLLDRVPDRGRLLALTSVKDHHRHYDWIAEGTTAR</sequence>
<gene>
    <name evidence="5" type="ORF">ACFPN6_07500</name>
</gene>
<reference evidence="6" key="1">
    <citation type="journal article" date="2019" name="Int. J. Syst. Evol. Microbiol.">
        <title>The Global Catalogue of Microorganisms (GCM) 10K type strain sequencing project: providing services to taxonomists for standard genome sequencing and annotation.</title>
        <authorList>
            <consortium name="The Broad Institute Genomics Platform"/>
            <consortium name="The Broad Institute Genome Sequencing Center for Infectious Disease"/>
            <person name="Wu L."/>
            <person name="Ma J."/>
        </authorList>
    </citation>
    <scope>NUCLEOTIDE SEQUENCE [LARGE SCALE GENOMIC DNA]</scope>
    <source>
        <strain evidence="6">CCM 8479</strain>
    </source>
</reference>
<keyword evidence="6" id="KW-1185">Reference proteome</keyword>
<feature type="domain" description="Hydroxymethylglutaryl-coenzyme A synthase C-terminal" evidence="4">
    <location>
        <begin position="277"/>
        <end position="371"/>
    </location>
</feature>
<dbReference type="Pfam" id="PF01154">
    <property type="entry name" value="HMG_CoA_synt_N"/>
    <property type="match status" value="1"/>
</dbReference>
<evidence type="ECO:0000313" key="6">
    <source>
        <dbReference type="Proteomes" id="UP001596156"/>
    </source>
</evidence>
<organism evidence="5 6">
    <name type="scientific">Streptomyces fimbriatus</name>
    <dbReference type="NCBI Taxonomy" id="68197"/>
    <lineage>
        <taxon>Bacteria</taxon>
        <taxon>Bacillati</taxon>
        <taxon>Actinomycetota</taxon>
        <taxon>Actinomycetes</taxon>
        <taxon>Kitasatosporales</taxon>
        <taxon>Streptomycetaceae</taxon>
        <taxon>Streptomyces</taxon>
    </lineage>
</organism>
<keyword evidence="2" id="KW-0808">Transferase</keyword>
<dbReference type="PANTHER" id="PTHR43323:SF2">
    <property type="entry name" value="HYDROXYMETHYLGLUTARYL-COA SYNTHASE"/>
    <property type="match status" value="1"/>
</dbReference>
<evidence type="ECO:0000259" key="4">
    <source>
        <dbReference type="Pfam" id="PF08540"/>
    </source>
</evidence>
<dbReference type="RefSeq" id="WP_309061374.1">
    <property type="nucleotide sequence ID" value="NZ_BAAASS010000005.1"/>
</dbReference>
<dbReference type="InterPro" id="IPR013528">
    <property type="entry name" value="HMG_CoA_synth_N"/>
</dbReference>